<dbReference type="Gene3D" id="2.40.170.20">
    <property type="entry name" value="TonB-dependent receptor, beta-barrel domain"/>
    <property type="match status" value="1"/>
</dbReference>
<evidence type="ECO:0000256" key="1">
    <source>
        <dbReference type="ARBA" id="ARBA00004571"/>
    </source>
</evidence>
<keyword evidence="15" id="KW-1185">Reference proteome</keyword>
<dbReference type="OrthoDB" id="9795928at2"/>
<keyword evidence="2 8" id="KW-0813">Transport</keyword>
<dbReference type="PANTHER" id="PTHR30069">
    <property type="entry name" value="TONB-DEPENDENT OUTER MEMBRANE RECEPTOR"/>
    <property type="match status" value="1"/>
</dbReference>
<feature type="domain" description="TonB-dependent receptor plug" evidence="13">
    <location>
        <begin position="113"/>
        <end position="217"/>
    </location>
</feature>
<evidence type="ECO:0000256" key="10">
    <source>
        <dbReference type="SAM" id="MobiDB-lite"/>
    </source>
</evidence>
<dbReference type="HOGENOM" id="CLU_008287_10_1_6"/>
<dbReference type="InterPro" id="IPR000531">
    <property type="entry name" value="Beta-barrel_TonB"/>
</dbReference>
<keyword evidence="3 8" id="KW-1134">Transmembrane beta strand</keyword>
<evidence type="ECO:0000313" key="15">
    <source>
        <dbReference type="Proteomes" id="UP000030341"/>
    </source>
</evidence>
<evidence type="ECO:0000256" key="6">
    <source>
        <dbReference type="ARBA" id="ARBA00023136"/>
    </source>
</evidence>
<evidence type="ECO:0000256" key="5">
    <source>
        <dbReference type="ARBA" id="ARBA00023077"/>
    </source>
</evidence>
<feature type="chain" id="PRO_5002028284" evidence="11">
    <location>
        <begin position="22"/>
        <end position="831"/>
    </location>
</feature>
<keyword evidence="6 8" id="KW-0472">Membrane</keyword>
<dbReference type="Proteomes" id="UP000030341">
    <property type="component" value="Chromosome 1"/>
</dbReference>
<dbReference type="AlphaFoldDB" id="A0A0A7EFX6"/>
<organism evidence="14 15">
    <name type="scientific">Pseudoalteromonas piratica</name>
    <dbReference type="NCBI Taxonomy" id="1348114"/>
    <lineage>
        <taxon>Bacteria</taxon>
        <taxon>Pseudomonadati</taxon>
        <taxon>Pseudomonadota</taxon>
        <taxon>Gammaproteobacteria</taxon>
        <taxon>Alteromonadales</taxon>
        <taxon>Pseudoalteromonadaceae</taxon>
        <taxon>Pseudoalteromonas</taxon>
    </lineage>
</organism>
<dbReference type="GO" id="GO:0009279">
    <property type="term" value="C:cell outer membrane"/>
    <property type="evidence" value="ECO:0007669"/>
    <property type="project" value="UniProtKB-SubCell"/>
</dbReference>
<keyword evidence="4 8" id="KW-0812">Transmembrane</keyword>
<evidence type="ECO:0000256" key="9">
    <source>
        <dbReference type="RuleBase" id="RU003357"/>
    </source>
</evidence>
<feature type="domain" description="TonB-dependent receptor-like beta-barrel" evidence="12">
    <location>
        <begin position="384"/>
        <end position="800"/>
    </location>
</feature>
<dbReference type="InterPro" id="IPR008969">
    <property type="entry name" value="CarboxyPept-like_regulatory"/>
</dbReference>
<evidence type="ECO:0000256" key="4">
    <source>
        <dbReference type="ARBA" id="ARBA00022692"/>
    </source>
</evidence>
<dbReference type="SUPFAM" id="SSF56935">
    <property type="entry name" value="Porins"/>
    <property type="match status" value="1"/>
</dbReference>
<accession>A0A0A7EFX6</accession>
<dbReference type="Gene3D" id="2.170.130.10">
    <property type="entry name" value="TonB-dependent receptor, plug domain"/>
    <property type="match status" value="1"/>
</dbReference>
<evidence type="ECO:0000256" key="2">
    <source>
        <dbReference type="ARBA" id="ARBA00022448"/>
    </source>
</evidence>
<evidence type="ECO:0000313" key="14">
    <source>
        <dbReference type="EMBL" id="AIY65550.1"/>
    </source>
</evidence>
<dbReference type="PANTHER" id="PTHR30069:SF40">
    <property type="entry name" value="TONB-DEPENDENT RECEPTOR NMB0964-RELATED"/>
    <property type="match status" value="1"/>
</dbReference>
<proteinExistence type="inferred from homology"/>
<dbReference type="GO" id="GO:0015344">
    <property type="term" value="F:siderophore uptake transmembrane transporter activity"/>
    <property type="evidence" value="ECO:0007669"/>
    <property type="project" value="TreeGrafter"/>
</dbReference>
<dbReference type="eggNOG" id="COG4206">
    <property type="taxonomic scope" value="Bacteria"/>
</dbReference>
<feature type="region of interest" description="Disordered" evidence="10">
    <location>
        <begin position="283"/>
        <end position="307"/>
    </location>
</feature>
<evidence type="ECO:0000256" key="7">
    <source>
        <dbReference type="ARBA" id="ARBA00023237"/>
    </source>
</evidence>
<dbReference type="Pfam" id="PF00593">
    <property type="entry name" value="TonB_dep_Rec_b-barrel"/>
    <property type="match status" value="1"/>
</dbReference>
<keyword evidence="11" id="KW-0732">Signal</keyword>
<evidence type="ECO:0000256" key="8">
    <source>
        <dbReference type="PROSITE-ProRule" id="PRU01360"/>
    </source>
</evidence>
<dbReference type="KEGG" id="pseo:OM33_10585"/>
<dbReference type="RefSeq" id="WP_038641539.1">
    <property type="nucleotide sequence ID" value="NZ_CP009888.1"/>
</dbReference>
<dbReference type="Pfam" id="PF13715">
    <property type="entry name" value="CarbopepD_reg_2"/>
    <property type="match status" value="1"/>
</dbReference>
<sequence>MKKSLISLAVLSVVFPLTSQAAPVSGQLTDAQGNPIAGVAVHVHGKDKQVVTDNSGNYQIDLDANSQLHFSKDGYLDKRLEVQNTTQTINLVLEKSSIEAITVYASALHKSNLEMTSPVTVISGDELKDRSSSTLGETLNKLPGVNQTYFGPVSSSPVIRGLDGPRVRIMQNGLESSDASRVGPDHANTNETLSAEQIEVLRGPATLLYGSGAIGGVVNVVDARIPSTNYESLEGAVEYKHDTVNEGNTAAFVLNGGDNGFNFHLDGLKRKTEDTTVPKFEAHHDEHEEEHDAEAHEGEDHHDEHDEEAIDSIENSFIDTTAFNLGTSYVNDHLVVGIAYGRIESDYGIPGHSHAGHDHGHEEEHEEEGHEEEHDAHEEHGDVFARLTQDRYQANFTYSLHDSAIERFDVKLGYTDYRHAEIEEGMEGTVFTNESKELRATAEHNLLGWHGVVGYHYYDSDYGADGAEAFTPHSDTTQHALFALEERTFGDFRVELGARFESTEIDAPEILLGHEEHGHDEHDHEEHGDEEHGDEEHHGEEYAYVGEFDSISLSAGTIWNFQEGHSLALSVGHSERSPSAAELLSNGLHIATGTYDLGLGYEIEEGEIHFEPENIEQETSNNLDLTLRKFNGDFGYTINAFYNQIDNFYFQQDTGLVIDSHHDEMLSMEEFLSHGHDEDEATRVFQYQYADVDLYGIEFDVHYQVNSDLMLKVMGDHIRNDVKDTSEYLPRFPQNKLGFEAEYDWQALQLNFSATHYFEQDKLGAHETHTESYTLLDIAAKYNLDVLNTDSYIFAKVQNLTDELAFSHTSFIKDIAPLPGRNFQLGMRVYF</sequence>
<dbReference type="EMBL" id="CP009888">
    <property type="protein sequence ID" value="AIY65550.1"/>
    <property type="molecule type" value="Genomic_DNA"/>
</dbReference>
<dbReference type="InterPro" id="IPR012910">
    <property type="entry name" value="Plug_dom"/>
</dbReference>
<dbReference type="GO" id="GO:0044718">
    <property type="term" value="P:siderophore transmembrane transport"/>
    <property type="evidence" value="ECO:0007669"/>
    <property type="project" value="TreeGrafter"/>
</dbReference>
<feature type="region of interest" description="Disordered" evidence="10">
    <location>
        <begin position="351"/>
        <end position="378"/>
    </location>
</feature>
<evidence type="ECO:0000256" key="3">
    <source>
        <dbReference type="ARBA" id="ARBA00022452"/>
    </source>
</evidence>
<keyword evidence="7 8" id="KW-0998">Cell outer membrane</keyword>
<evidence type="ECO:0000256" key="11">
    <source>
        <dbReference type="SAM" id="SignalP"/>
    </source>
</evidence>
<feature type="region of interest" description="Disordered" evidence="10">
    <location>
        <begin position="518"/>
        <end position="537"/>
    </location>
</feature>
<feature type="compositionally biased region" description="Basic and acidic residues" evidence="10">
    <location>
        <begin position="355"/>
        <end position="378"/>
    </location>
</feature>
<gene>
    <name evidence="14" type="ORF">OM33_10585</name>
</gene>
<evidence type="ECO:0000259" key="12">
    <source>
        <dbReference type="Pfam" id="PF00593"/>
    </source>
</evidence>
<dbReference type="STRING" id="1348114.OM33_10585"/>
<dbReference type="Gene3D" id="2.60.40.1120">
    <property type="entry name" value="Carboxypeptidase-like, regulatory domain"/>
    <property type="match status" value="1"/>
</dbReference>
<feature type="compositionally biased region" description="Basic and acidic residues" evidence="10">
    <location>
        <begin position="293"/>
        <end position="304"/>
    </location>
</feature>
<dbReference type="InterPro" id="IPR037066">
    <property type="entry name" value="Plug_dom_sf"/>
</dbReference>
<dbReference type="PROSITE" id="PS52016">
    <property type="entry name" value="TONB_DEPENDENT_REC_3"/>
    <property type="match status" value="1"/>
</dbReference>
<feature type="signal peptide" evidence="11">
    <location>
        <begin position="1"/>
        <end position="21"/>
    </location>
</feature>
<dbReference type="InterPro" id="IPR036942">
    <property type="entry name" value="Beta-barrel_TonB_sf"/>
</dbReference>
<name>A0A0A7EFX6_9GAMM</name>
<dbReference type="Pfam" id="PF07715">
    <property type="entry name" value="Plug"/>
    <property type="match status" value="1"/>
</dbReference>
<dbReference type="InterPro" id="IPR039426">
    <property type="entry name" value="TonB-dep_rcpt-like"/>
</dbReference>
<evidence type="ECO:0000259" key="13">
    <source>
        <dbReference type="Pfam" id="PF07715"/>
    </source>
</evidence>
<protein>
    <submittedName>
        <fullName evidence="14">Ligand-gated channel protein</fullName>
    </submittedName>
</protein>
<reference evidence="14 15" key="1">
    <citation type="submission" date="2014-11" db="EMBL/GenBank/DDBJ databases">
        <title>Complete Genome Sequence of Pseudoalteromonas sp. Strain OCN003 Isolated from Kaneohe Bay, Oahu, Hawaii.</title>
        <authorList>
            <person name="Beurmann S."/>
            <person name="Videau P."/>
            <person name="Ushijima B."/>
            <person name="Smith A.M."/>
            <person name="Aeby G.S."/>
            <person name="Callahan S.M."/>
            <person name="Belcaid M."/>
        </authorList>
    </citation>
    <scope>NUCLEOTIDE SEQUENCE [LARGE SCALE GENOMIC DNA]</scope>
    <source>
        <strain evidence="14 15">OCN003</strain>
    </source>
</reference>
<dbReference type="SUPFAM" id="SSF49464">
    <property type="entry name" value="Carboxypeptidase regulatory domain-like"/>
    <property type="match status" value="1"/>
</dbReference>
<keyword evidence="5 9" id="KW-0798">TonB box</keyword>
<comment type="similarity">
    <text evidence="8 9">Belongs to the TonB-dependent receptor family.</text>
</comment>
<comment type="subcellular location">
    <subcellularLocation>
        <location evidence="1 8">Cell outer membrane</location>
        <topology evidence="1 8">Multi-pass membrane protein</topology>
    </subcellularLocation>
</comment>